<name>A0A7C9F2P0_OPUST</name>
<dbReference type="AlphaFoldDB" id="A0A7C9F2P0"/>
<evidence type="ECO:0000313" key="1">
    <source>
        <dbReference type="EMBL" id="MBA4675048.1"/>
    </source>
</evidence>
<reference evidence="1" key="1">
    <citation type="journal article" date="2013" name="J. Plant Res.">
        <title>Effect of fungi and light on seed germination of three Opuntia species from semiarid lands of central Mexico.</title>
        <authorList>
            <person name="Delgado-Sanchez P."/>
            <person name="Jimenez-Bremont J.F."/>
            <person name="Guerrero-Gonzalez Mde L."/>
            <person name="Flores J."/>
        </authorList>
    </citation>
    <scope>NUCLEOTIDE SEQUENCE</scope>
    <source>
        <tissue evidence="1">Cladode</tissue>
    </source>
</reference>
<accession>A0A7C9F2P0</accession>
<sequence length="117" mass="12698">MSGCAMETAKPRWKTSDGAPLDVKKWVETGESLDLCSPFCAECNSSAPPDPMIVKRLGLTGATLGLLGVAQAPWPAWITGPWLKAKLSWFLPSYKDGATLIELNWITSGFGFLRRAL</sequence>
<proteinExistence type="predicted"/>
<reference evidence="1" key="2">
    <citation type="submission" date="2020-07" db="EMBL/GenBank/DDBJ databases">
        <authorList>
            <person name="Vera ALvarez R."/>
            <person name="Arias-Moreno D.M."/>
            <person name="Jimenez-Jacinto V."/>
            <person name="Jimenez-Bremont J.F."/>
            <person name="Swaminathan K."/>
            <person name="Moose S.P."/>
            <person name="Guerrero-Gonzalez M.L."/>
            <person name="Marino-Ramirez L."/>
            <person name="Landsman D."/>
            <person name="Rodriguez-Kessler M."/>
            <person name="Delgado-Sanchez P."/>
        </authorList>
    </citation>
    <scope>NUCLEOTIDE SEQUENCE</scope>
    <source>
        <tissue evidence="1">Cladode</tissue>
    </source>
</reference>
<dbReference type="EMBL" id="GISG01265733">
    <property type="protein sequence ID" value="MBA4675048.1"/>
    <property type="molecule type" value="Transcribed_RNA"/>
</dbReference>
<protein>
    <submittedName>
        <fullName evidence="1">Uncharacterized protein</fullName>
    </submittedName>
</protein>
<organism evidence="1">
    <name type="scientific">Opuntia streptacantha</name>
    <name type="common">Prickly pear cactus</name>
    <name type="synonym">Opuntia cardona</name>
    <dbReference type="NCBI Taxonomy" id="393608"/>
    <lineage>
        <taxon>Eukaryota</taxon>
        <taxon>Viridiplantae</taxon>
        <taxon>Streptophyta</taxon>
        <taxon>Embryophyta</taxon>
        <taxon>Tracheophyta</taxon>
        <taxon>Spermatophyta</taxon>
        <taxon>Magnoliopsida</taxon>
        <taxon>eudicotyledons</taxon>
        <taxon>Gunneridae</taxon>
        <taxon>Pentapetalae</taxon>
        <taxon>Caryophyllales</taxon>
        <taxon>Cactineae</taxon>
        <taxon>Cactaceae</taxon>
        <taxon>Opuntioideae</taxon>
        <taxon>Opuntia</taxon>
    </lineage>
</organism>